<evidence type="ECO:0000313" key="1">
    <source>
        <dbReference type="EMBL" id="CAI4000356.1"/>
    </source>
</evidence>
<protein>
    <submittedName>
        <fullName evidence="1">Uncharacterized protein</fullName>
    </submittedName>
</protein>
<evidence type="ECO:0000313" key="2">
    <source>
        <dbReference type="EMBL" id="CAL4787668.1"/>
    </source>
</evidence>
<dbReference type="EMBL" id="CAMXCT010002778">
    <property type="protein sequence ID" value="CAI4000356.1"/>
    <property type="molecule type" value="Genomic_DNA"/>
</dbReference>
<comment type="caution">
    <text evidence="1">The sequence shown here is derived from an EMBL/GenBank/DDBJ whole genome shotgun (WGS) entry which is preliminary data.</text>
</comment>
<organism evidence="1">
    <name type="scientific">Cladocopium goreaui</name>
    <dbReference type="NCBI Taxonomy" id="2562237"/>
    <lineage>
        <taxon>Eukaryota</taxon>
        <taxon>Sar</taxon>
        <taxon>Alveolata</taxon>
        <taxon>Dinophyceae</taxon>
        <taxon>Suessiales</taxon>
        <taxon>Symbiodiniaceae</taxon>
        <taxon>Cladocopium</taxon>
    </lineage>
</organism>
<dbReference type="EMBL" id="CAMXCT020002778">
    <property type="protein sequence ID" value="CAL1153731.1"/>
    <property type="molecule type" value="Genomic_DNA"/>
</dbReference>
<keyword evidence="3" id="KW-1185">Reference proteome</keyword>
<evidence type="ECO:0000313" key="3">
    <source>
        <dbReference type="Proteomes" id="UP001152797"/>
    </source>
</evidence>
<proteinExistence type="predicted"/>
<accession>A0A9P1G5I2</accession>
<dbReference type="AlphaFoldDB" id="A0A9P1G5I2"/>
<sequence>MLHCFASEEPTQWEVVILAAPKELLMEKGEANVAVCKRHGEIRPESEKLISGSYLVINECLHPSSRMASFLWNQITSECFNPSLQHFAQEVLGRMDLDVWQNEVMKQGLQDLEEKFSVRAGQKGFFARPSRTVETLTLAERQEQGHLPFERDKNKDGKRQKRKQNLLDGVLDHNVHSVTQELPWKPVVFDLMRTIHSMLPLERIIWANRETPTGKAFCWEATSQCAFNFASSDRLIALLKHVKAEWFYPGEKEEEGRIRYGIRPDYLNDVIEGVFCWMLPRAGPFLQNVEHWQKHLLFHDFKMTAQEIKQLVRAAVIVTLFRWQWITCWIEVNKSVRDDARDAL</sequence>
<dbReference type="Proteomes" id="UP001152797">
    <property type="component" value="Unassembled WGS sequence"/>
</dbReference>
<gene>
    <name evidence="1" type="ORF">C1SCF055_LOCUS26478</name>
</gene>
<reference evidence="1" key="1">
    <citation type="submission" date="2022-10" db="EMBL/GenBank/DDBJ databases">
        <authorList>
            <person name="Chen Y."/>
            <person name="Dougan E. K."/>
            <person name="Chan C."/>
            <person name="Rhodes N."/>
            <person name="Thang M."/>
        </authorList>
    </citation>
    <scope>NUCLEOTIDE SEQUENCE</scope>
</reference>
<name>A0A9P1G5I2_9DINO</name>
<reference evidence="2 3" key="2">
    <citation type="submission" date="2024-05" db="EMBL/GenBank/DDBJ databases">
        <authorList>
            <person name="Chen Y."/>
            <person name="Shah S."/>
            <person name="Dougan E. K."/>
            <person name="Thang M."/>
            <person name="Chan C."/>
        </authorList>
    </citation>
    <scope>NUCLEOTIDE SEQUENCE [LARGE SCALE GENOMIC DNA]</scope>
</reference>
<dbReference type="EMBL" id="CAMXCT030002778">
    <property type="protein sequence ID" value="CAL4787668.1"/>
    <property type="molecule type" value="Genomic_DNA"/>
</dbReference>